<reference evidence="5 7" key="1">
    <citation type="submission" date="2015-10" db="EMBL/GenBank/DDBJ databases">
        <title>The cercosporin biosynthetic gene cluster was horizontally transferred to several fungal lineages and shown to be expanded in Cercospora beticola based on microsynteny with recipient genomes.</title>
        <authorList>
            <person name="De Jonge R."/>
            <person name="Ebert M.K."/>
            <person name="Suttle J.C."/>
            <person name="Jurick Ii W.M."/>
            <person name="Secor G.A."/>
            <person name="Thomma B.P."/>
            <person name="Van De Peer Y."/>
            <person name="Bolton M.D."/>
        </authorList>
    </citation>
    <scope>NUCLEOTIDE SEQUENCE [LARGE SCALE GENOMIC DNA]</scope>
    <source>
        <strain evidence="5 7">09-40</strain>
    </source>
</reference>
<evidence type="ECO:0000256" key="3">
    <source>
        <dbReference type="SAM" id="Phobius"/>
    </source>
</evidence>
<keyword evidence="3" id="KW-0812">Transmembrane</keyword>
<keyword evidence="3" id="KW-0472">Membrane</keyword>
<dbReference type="PANTHER" id="PTHR47966">
    <property type="entry name" value="BETA-SITE APP-CLEAVING ENZYME, ISOFORM A-RELATED"/>
    <property type="match status" value="1"/>
</dbReference>
<dbReference type="GO" id="GO:0004190">
    <property type="term" value="F:aspartic-type endopeptidase activity"/>
    <property type="evidence" value="ECO:0007669"/>
    <property type="project" value="InterPro"/>
</dbReference>
<feature type="region of interest" description="Disordered" evidence="2">
    <location>
        <begin position="547"/>
        <end position="574"/>
    </location>
</feature>
<feature type="compositionally biased region" description="Basic and acidic residues" evidence="2">
    <location>
        <begin position="559"/>
        <end position="574"/>
    </location>
</feature>
<dbReference type="Proteomes" id="UP001302367">
    <property type="component" value="Chromosome 5"/>
</dbReference>
<feature type="domain" description="Peptidase A1" evidence="4">
    <location>
        <begin position="27"/>
        <end position="384"/>
    </location>
</feature>
<evidence type="ECO:0000313" key="7">
    <source>
        <dbReference type="Proteomes" id="UP000230605"/>
    </source>
</evidence>
<gene>
    <name evidence="5" type="ORF">CB0940_07547</name>
    <name evidence="6" type="ORF">RHO25_008147</name>
</gene>
<dbReference type="InterPro" id="IPR021109">
    <property type="entry name" value="Peptidase_aspartic_dom_sf"/>
</dbReference>
<dbReference type="GO" id="GO:0000324">
    <property type="term" value="C:fungal-type vacuole"/>
    <property type="evidence" value="ECO:0007669"/>
    <property type="project" value="TreeGrafter"/>
</dbReference>
<evidence type="ECO:0000259" key="4">
    <source>
        <dbReference type="PROSITE" id="PS51767"/>
    </source>
</evidence>
<proteinExistence type="inferred from homology"/>
<protein>
    <recommendedName>
        <fullName evidence="4">Peptidase A1 domain-containing protein</fullName>
    </recommendedName>
</protein>
<dbReference type="GO" id="GO:0006508">
    <property type="term" value="P:proteolysis"/>
    <property type="evidence" value="ECO:0007669"/>
    <property type="project" value="InterPro"/>
</dbReference>
<dbReference type="EMBL" id="LKMD01000108">
    <property type="protein sequence ID" value="PIA89621.1"/>
    <property type="molecule type" value="Genomic_DNA"/>
</dbReference>
<dbReference type="Pfam" id="PF00026">
    <property type="entry name" value="Asp"/>
    <property type="match status" value="1"/>
</dbReference>
<dbReference type="Proteomes" id="UP000230605">
    <property type="component" value="Chromosome 5"/>
</dbReference>
<reference evidence="6 8" key="2">
    <citation type="submission" date="2023-09" db="EMBL/GenBank/DDBJ databases">
        <title>Complete-Gapless Cercospora beticola genome.</title>
        <authorList>
            <person name="Wyatt N.A."/>
            <person name="Spanner R.E."/>
            <person name="Bolton M.D."/>
        </authorList>
    </citation>
    <scope>NUCLEOTIDE SEQUENCE [LARGE SCALE GENOMIC DNA]</scope>
    <source>
        <strain evidence="6">Cb09-40</strain>
    </source>
</reference>
<evidence type="ECO:0000313" key="8">
    <source>
        <dbReference type="Proteomes" id="UP001302367"/>
    </source>
</evidence>
<dbReference type="EMBL" id="CP134188">
    <property type="protein sequence ID" value="WPB03507.1"/>
    <property type="molecule type" value="Genomic_DNA"/>
</dbReference>
<comment type="similarity">
    <text evidence="1">Belongs to the peptidase A1 family.</text>
</comment>
<dbReference type="InterPro" id="IPR034164">
    <property type="entry name" value="Pepsin-like_dom"/>
</dbReference>
<organism evidence="5 7">
    <name type="scientific">Cercospora beticola</name>
    <name type="common">Sugarbeet leaf spot fungus</name>
    <dbReference type="NCBI Taxonomy" id="122368"/>
    <lineage>
        <taxon>Eukaryota</taxon>
        <taxon>Fungi</taxon>
        <taxon>Dikarya</taxon>
        <taxon>Ascomycota</taxon>
        <taxon>Pezizomycotina</taxon>
        <taxon>Dothideomycetes</taxon>
        <taxon>Dothideomycetidae</taxon>
        <taxon>Mycosphaerellales</taxon>
        <taxon>Mycosphaerellaceae</taxon>
        <taxon>Cercospora</taxon>
    </lineage>
</organism>
<evidence type="ECO:0000313" key="5">
    <source>
        <dbReference type="EMBL" id="PIA89621.1"/>
    </source>
</evidence>
<keyword evidence="3" id="KW-1133">Transmembrane helix</keyword>
<feature type="transmembrane region" description="Helical" evidence="3">
    <location>
        <begin position="419"/>
        <end position="446"/>
    </location>
</feature>
<dbReference type="PANTHER" id="PTHR47966:SF51">
    <property type="entry name" value="BETA-SITE APP-CLEAVING ENZYME, ISOFORM A-RELATED"/>
    <property type="match status" value="1"/>
</dbReference>
<keyword evidence="8" id="KW-1185">Reference proteome</keyword>
<name>A0A2G5HAS0_CERBT</name>
<dbReference type="CDD" id="cd05471">
    <property type="entry name" value="pepsin_like"/>
    <property type="match status" value="1"/>
</dbReference>
<evidence type="ECO:0000256" key="2">
    <source>
        <dbReference type="SAM" id="MobiDB-lite"/>
    </source>
</evidence>
<dbReference type="Gene3D" id="2.40.70.10">
    <property type="entry name" value="Acid Proteases"/>
    <property type="match status" value="2"/>
</dbReference>
<sequence length="574" mass="61965">MTTNITIPAPISWTPSAYWDGNDGTWNSFIVQVGTPPQEFRILPSTADQETWIPVSEGCTAASPDDPGYCGFLRGTLPVNGVNSSGFATNETSSWEQIGSGIYTLNSQEAELGYGGNGLYGFDTVVWGNSSDAPSLERQVVAGIADPSFWLGIAGIGPKPINFTEFNDPIDSFLSTLVNDNKIASLSWAYTAGASYRDQSPASLTLGGYDRNRIQGNGKSFDMDADNSRPLQVAVTAVTGQNTLNGTITLWESATMHFIDSTVPHIWVPEDSIGLWTSAFGLTYDNTTDLYVVNETIHDQLLELNPTITFTLGSNTGATVSDSQTIRLPYAAFDLEATYPFYQNATRYFPIRRAANHTQYTIGRTFFQEAYVIADFGRNNFTVAQASFDNLDTESLVAIDKPPANSTSSSQKEPSSSGLGGGAIAGIVIGAVAGLAIIGLLLWFFVFRKKRVETPDENVEDSAYQADQKPPLLQHDSELPADNTAVNEAYGSKVMMYQEMESLPVHSEVHGDPARWGKNGVQELHTPPIPGNAGYGMQELGAQAVGHESGYLAEAPGSEGRRAELPANEPIDRK</sequence>
<evidence type="ECO:0000256" key="1">
    <source>
        <dbReference type="ARBA" id="ARBA00007447"/>
    </source>
</evidence>
<dbReference type="PROSITE" id="PS51767">
    <property type="entry name" value="PEPTIDASE_A1"/>
    <property type="match status" value="1"/>
</dbReference>
<accession>A0A2G5HAS0</accession>
<dbReference type="AlphaFoldDB" id="A0A2G5HAS0"/>
<dbReference type="OrthoDB" id="4074350at2759"/>
<evidence type="ECO:0000313" key="6">
    <source>
        <dbReference type="EMBL" id="WPB03507.1"/>
    </source>
</evidence>
<dbReference type="InterPro" id="IPR033121">
    <property type="entry name" value="PEPTIDASE_A1"/>
</dbReference>
<dbReference type="PRINTS" id="PR00792">
    <property type="entry name" value="PEPSIN"/>
</dbReference>
<dbReference type="SUPFAM" id="SSF50630">
    <property type="entry name" value="Acid proteases"/>
    <property type="match status" value="1"/>
</dbReference>
<dbReference type="InterPro" id="IPR001461">
    <property type="entry name" value="Aspartic_peptidase_A1"/>
</dbReference>